<keyword evidence="2" id="KW-1185">Reference proteome</keyword>
<proteinExistence type="predicted"/>
<dbReference type="Proteomes" id="UP000077245">
    <property type="component" value="Unassembled WGS sequence"/>
</dbReference>
<protein>
    <submittedName>
        <fullName evidence="1">Uncharacterized protein</fullName>
    </submittedName>
</protein>
<comment type="caution">
    <text evidence="1">The sequence shown here is derived from an EMBL/GenBank/DDBJ whole genome shotgun (WGS) entry which is preliminary data.</text>
</comment>
<evidence type="ECO:0000313" key="1">
    <source>
        <dbReference type="EMBL" id="KZX12049.1"/>
    </source>
</evidence>
<dbReference type="AlphaFoldDB" id="A0A166AHT7"/>
<accession>A0A166AHT7</accession>
<organism evidence="1 2">
    <name type="scientific">Methanobrevibacter curvatus</name>
    <dbReference type="NCBI Taxonomy" id="49547"/>
    <lineage>
        <taxon>Archaea</taxon>
        <taxon>Methanobacteriati</taxon>
        <taxon>Methanobacteriota</taxon>
        <taxon>Methanomada group</taxon>
        <taxon>Methanobacteria</taxon>
        <taxon>Methanobacteriales</taxon>
        <taxon>Methanobacteriaceae</taxon>
        <taxon>Methanobrevibacter</taxon>
    </lineage>
</organism>
<dbReference type="PATRIC" id="fig|49547.3.peg.1290"/>
<name>A0A166AHT7_9EURY</name>
<sequence length="59" mass="6820">MLGILFSILESIVLIFYKNTIYLAFKNNILKVNVLILTIKENPQYLLSLKIGFMENSLN</sequence>
<reference evidence="1 2" key="1">
    <citation type="submission" date="2016-04" db="EMBL/GenBank/DDBJ databases">
        <title>Genome sequence of Methanobrevibacter curvatus DSM 11111.</title>
        <authorList>
            <person name="Poehlein A."/>
            <person name="Seedorf H."/>
            <person name="Daniel R."/>
        </authorList>
    </citation>
    <scope>NUCLEOTIDE SEQUENCE [LARGE SCALE GENOMIC DNA]</scope>
    <source>
        <strain evidence="1 2">DSM 11111</strain>
    </source>
</reference>
<evidence type="ECO:0000313" key="2">
    <source>
        <dbReference type="Proteomes" id="UP000077245"/>
    </source>
</evidence>
<gene>
    <name evidence="1" type="ORF">MBCUR_12010</name>
</gene>
<dbReference type="EMBL" id="LWMV01000175">
    <property type="protein sequence ID" value="KZX12049.1"/>
    <property type="molecule type" value="Genomic_DNA"/>
</dbReference>
<dbReference type="STRING" id="49547.MBCUR_12010"/>